<feature type="compositionally biased region" description="Polar residues" evidence="1">
    <location>
        <begin position="84"/>
        <end position="94"/>
    </location>
</feature>
<evidence type="ECO:0000313" key="2">
    <source>
        <dbReference type="EMBL" id="KAK7318584.1"/>
    </source>
</evidence>
<reference evidence="2 3" key="1">
    <citation type="submission" date="2024-01" db="EMBL/GenBank/DDBJ databases">
        <title>The genomes of 5 underutilized Papilionoideae crops provide insights into root nodulation and disease resistance.</title>
        <authorList>
            <person name="Yuan L."/>
        </authorList>
    </citation>
    <scope>NUCLEOTIDE SEQUENCE [LARGE SCALE GENOMIC DNA]</scope>
    <source>
        <strain evidence="2">LY-2023</strain>
        <tissue evidence="2">Leaf</tissue>
    </source>
</reference>
<dbReference type="Proteomes" id="UP001359559">
    <property type="component" value="Unassembled WGS sequence"/>
</dbReference>
<dbReference type="PANTHER" id="PTHR33924:SF1">
    <property type="entry name" value="DNA-DIRECTED RNA POLYMERASE SUBUNIT BETA"/>
    <property type="match status" value="1"/>
</dbReference>
<gene>
    <name evidence="2" type="ORF">RJT34_03287</name>
</gene>
<name>A0AAN9KK07_CLITE</name>
<feature type="region of interest" description="Disordered" evidence="1">
    <location>
        <begin position="63"/>
        <end position="106"/>
    </location>
</feature>
<dbReference type="AlphaFoldDB" id="A0AAN9KK07"/>
<dbReference type="EMBL" id="JAYKXN010000001">
    <property type="protein sequence ID" value="KAK7318584.1"/>
    <property type="molecule type" value="Genomic_DNA"/>
</dbReference>
<protein>
    <submittedName>
        <fullName evidence="2">Uncharacterized protein</fullName>
    </submittedName>
</protein>
<feature type="region of interest" description="Disordered" evidence="1">
    <location>
        <begin position="1"/>
        <end position="22"/>
    </location>
</feature>
<evidence type="ECO:0000313" key="3">
    <source>
        <dbReference type="Proteomes" id="UP001359559"/>
    </source>
</evidence>
<keyword evidence="3" id="KW-1185">Reference proteome</keyword>
<comment type="caution">
    <text evidence="2">The sequence shown here is derived from an EMBL/GenBank/DDBJ whole genome shotgun (WGS) entry which is preliminary data.</text>
</comment>
<dbReference type="PANTHER" id="PTHR33924">
    <property type="entry name" value="CATION-TRANSPORTING ATPASE"/>
    <property type="match status" value="1"/>
</dbReference>
<sequence length="265" mass="29625">MDNEDNFADVVPRTRPVLADVTNRPEKRPFSLISGDDGDSHFTKQVYIGLEDSAKKKRQLQFVVPQTHHNEKDKIVFPPKENPPSHQNVSSQKPTLAMDGSEEKSEERLQIDGAVEKFGPPKCGEVETPTISASGNSKFLGLERCSTLEGDGDANLVTDAAEFLKSCTCSFCSKAVKKSQKEASVILQKFSGLKDTVMHDQHRNAESSNLESSLMHQWKSLFVQMENIYAQESSQLEARFQALKDLREDCKNDLELDDNSHGDNH</sequence>
<evidence type="ECO:0000256" key="1">
    <source>
        <dbReference type="SAM" id="MobiDB-lite"/>
    </source>
</evidence>
<accession>A0AAN9KK07</accession>
<organism evidence="2 3">
    <name type="scientific">Clitoria ternatea</name>
    <name type="common">Butterfly pea</name>
    <dbReference type="NCBI Taxonomy" id="43366"/>
    <lineage>
        <taxon>Eukaryota</taxon>
        <taxon>Viridiplantae</taxon>
        <taxon>Streptophyta</taxon>
        <taxon>Embryophyta</taxon>
        <taxon>Tracheophyta</taxon>
        <taxon>Spermatophyta</taxon>
        <taxon>Magnoliopsida</taxon>
        <taxon>eudicotyledons</taxon>
        <taxon>Gunneridae</taxon>
        <taxon>Pentapetalae</taxon>
        <taxon>rosids</taxon>
        <taxon>fabids</taxon>
        <taxon>Fabales</taxon>
        <taxon>Fabaceae</taxon>
        <taxon>Papilionoideae</taxon>
        <taxon>50 kb inversion clade</taxon>
        <taxon>NPAAA clade</taxon>
        <taxon>indigoferoid/millettioid clade</taxon>
        <taxon>Phaseoleae</taxon>
        <taxon>Clitoria</taxon>
    </lineage>
</organism>
<proteinExistence type="predicted"/>